<name>A0A4Q0T3Q1_9BACT</name>
<accession>A0A4Q0T3Q1</accession>
<dbReference type="EMBL" id="RDSM01000001">
    <property type="protein sequence ID" value="RXH57140.1"/>
    <property type="molecule type" value="Genomic_DNA"/>
</dbReference>
<proteinExistence type="predicted"/>
<keyword evidence="2" id="KW-1185">Reference proteome</keyword>
<dbReference type="SUPFAM" id="SSF48371">
    <property type="entry name" value="ARM repeat"/>
    <property type="match status" value="1"/>
</dbReference>
<dbReference type="Proteomes" id="UP000289437">
    <property type="component" value="Unassembled WGS sequence"/>
</dbReference>
<dbReference type="InterPro" id="IPR011989">
    <property type="entry name" value="ARM-like"/>
</dbReference>
<dbReference type="Gene3D" id="1.25.10.10">
    <property type="entry name" value="Leucine-rich Repeat Variant"/>
    <property type="match status" value="1"/>
</dbReference>
<protein>
    <recommendedName>
        <fullName evidence="3">HEAT repeat protein</fullName>
    </recommendedName>
</protein>
<sequence>MPPKRSFDAELATLETLRDATPEAAEAGLVKALTNRNNFIVAKAATLAQNHHLASLTPALAEAFHRFLDSKSDPQCWAKIAIAKALAAFEYQSPEIFLTGMRHVQLEPVWGGVEDTAGPLRGTCALALVQCRTLNNHTLLTHLTPLFADKELSVRVNAARAVEQVGTDSASLLLRFHAELISLVPSLRAHLGSETPELFGACYSGVLSLDGPAALPWAAQFLLPEDDASAEAAMAIAQTQTPECFPILKAAAQRARDPWFRQCVLSAIALSRQQEGTAYLLHLIAEDTHAAEAQEALCRSAPSAETRARLGELGRPCS</sequence>
<reference evidence="1 2" key="1">
    <citation type="submission" date="2018-11" db="EMBL/GenBank/DDBJ databases">
        <authorList>
            <person name="Mardanov A.V."/>
            <person name="Ravin N.V."/>
            <person name="Dedysh S.N."/>
        </authorList>
    </citation>
    <scope>NUCLEOTIDE SEQUENCE [LARGE SCALE GENOMIC DNA]</scope>
    <source>
        <strain evidence="1 2">AF10</strain>
    </source>
</reference>
<gene>
    <name evidence="1" type="ORF">GRAN_0450</name>
</gene>
<comment type="caution">
    <text evidence="1">The sequence shown here is derived from an EMBL/GenBank/DDBJ whole genome shotgun (WGS) entry which is preliminary data.</text>
</comment>
<dbReference type="InterPro" id="IPR016024">
    <property type="entry name" value="ARM-type_fold"/>
</dbReference>
<dbReference type="OrthoDB" id="115545at2"/>
<evidence type="ECO:0000313" key="1">
    <source>
        <dbReference type="EMBL" id="RXH57140.1"/>
    </source>
</evidence>
<organism evidence="1 2">
    <name type="scientific">Granulicella sibirica</name>
    <dbReference type="NCBI Taxonomy" id="2479048"/>
    <lineage>
        <taxon>Bacteria</taxon>
        <taxon>Pseudomonadati</taxon>
        <taxon>Acidobacteriota</taxon>
        <taxon>Terriglobia</taxon>
        <taxon>Terriglobales</taxon>
        <taxon>Acidobacteriaceae</taxon>
        <taxon>Granulicella</taxon>
    </lineage>
</organism>
<reference evidence="2" key="2">
    <citation type="submission" date="2019-02" db="EMBL/GenBank/DDBJ databases">
        <title>Granulicella sibirica sp. nov., a psychrotolerant acidobacterium isolated from an organic soil layer in forested tundra, West Siberia.</title>
        <authorList>
            <person name="Oshkin I.Y."/>
            <person name="Kulichevskaya I.S."/>
            <person name="Rijpstra W.I.C."/>
            <person name="Sinninghe Damste J.S."/>
            <person name="Rakitin A.L."/>
            <person name="Ravin N.V."/>
            <person name="Dedysh S.N."/>
        </authorList>
    </citation>
    <scope>NUCLEOTIDE SEQUENCE [LARGE SCALE GENOMIC DNA]</scope>
    <source>
        <strain evidence="2">AF10</strain>
    </source>
</reference>
<dbReference type="Pfam" id="PF13646">
    <property type="entry name" value="HEAT_2"/>
    <property type="match status" value="1"/>
</dbReference>
<dbReference type="RefSeq" id="WP_128911357.1">
    <property type="nucleotide sequence ID" value="NZ_RDSM01000001.1"/>
</dbReference>
<dbReference type="AlphaFoldDB" id="A0A4Q0T3Q1"/>
<evidence type="ECO:0008006" key="3">
    <source>
        <dbReference type="Google" id="ProtNLM"/>
    </source>
</evidence>
<evidence type="ECO:0000313" key="2">
    <source>
        <dbReference type="Proteomes" id="UP000289437"/>
    </source>
</evidence>